<feature type="domain" description="MBD" evidence="14">
    <location>
        <begin position="732"/>
        <end position="807"/>
    </location>
</feature>
<evidence type="ECO:0000313" key="16">
    <source>
        <dbReference type="Proteomes" id="UP000053240"/>
    </source>
</evidence>
<dbReference type="InterPro" id="IPR011011">
    <property type="entry name" value="Znf_FYVE_PHD"/>
</dbReference>
<evidence type="ECO:0000256" key="2">
    <source>
        <dbReference type="ARBA" id="ARBA00022723"/>
    </source>
</evidence>
<dbReference type="Pfam" id="PF01429">
    <property type="entry name" value="MBD"/>
    <property type="match status" value="1"/>
</dbReference>
<keyword evidence="10" id="KW-0175">Coiled coil</keyword>
<dbReference type="Proteomes" id="UP000053240">
    <property type="component" value="Unassembled WGS sequence"/>
</dbReference>
<dbReference type="CDD" id="cd20386">
    <property type="entry name" value="Tudor_PHF20-like"/>
    <property type="match status" value="1"/>
</dbReference>
<dbReference type="OrthoDB" id="161570at2759"/>
<dbReference type="STRING" id="76193.A0A194RP32"/>
<comment type="subcellular location">
    <subcellularLocation>
        <location evidence="1">Nucleus</location>
    </subcellularLocation>
</comment>
<dbReference type="InterPro" id="IPR013087">
    <property type="entry name" value="Znf_C2H2_type"/>
</dbReference>
<feature type="region of interest" description="Disordered" evidence="11">
    <location>
        <begin position="1095"/>
        <end position="1167"/>
    </location>
</feature>
<dbReference type="GO" id="GO:0008270">
    <property type="term" value="F:zinc ion binding"/>
    <property type="evidence" value="ECO:0007669"/>
    <property type="project" value="UniProtKB-KW"/>
</dbReference>
<dbReference type="SMART" id="SM00980">
    <property type="entry name" value="THAP"/>
    <property type="match status" value="1"/>
</dbReference>
<feature type="domain" description="THAP-type" evidence="13">
    <location>
        <begin position="1"/>
        <end position="84"/>
    </location>
</feature>
<feature type="compositionally biased region" description="Polar residues" evidence="11">
    <location>
        <begin position="1125"/>
        <end position="1160"/>
    </location>
</feature>
<dbReference type="InterPro" id="IPR016197">
    <property type="entry name" value="Chromo-like_dom_sf"/>
</dbReference>
<keyword evidence="3" id="KW-0677">Repeat</keyword>
<reference evidence="15 16" key="1">
    <citation type="journal article" date="2015" name="Nat. Commun.">
        <title>Outbred genome sequencing and CRISPR/Cas9 gene editing in butterflies.</title>
        <authorList>
            <person name="Li X."/>
            <person name="Fan D."/>
            <person name="Zhang W."/>
            <person name="Liu G."/>
            <person name="Zhang L."/>
            <person name="Zhao L."/>
            <person name="Fang X."/>
            <person name="Chen L."/>
            <person name="Dong Y."/>
            <person name="Chen Y."/>
            <person name="Ding Y."/>
            <person name="Zhao R."/>
            <person name="Feng M."/>
            <person name="Zhu Y."/>
            <person name="Feng Y."/>
            <person name="Jiang X."/>
            <person name="Zhu D."/>
            <person name="Xiang H."/>
            <person name="Feng X."/>
            <person name="Li S."/>
            <person name="Wang J."/>
            <person name="Zhang G."/>
            <person name="Kronforst M.R."/>
            <person name="Wang W."/>
        </authorList>
    </citation>
    <scope>NUCLEOTIDE SEQUENCE [LARGE SCALE GENOMIC DNA]</scope>
    <source>
        <strain evidence="15">Ya'a_city_454_Pm</strain>
        <tissue evidence="15">Whole body</tissue>
    </source>
</reference>
<dbReference type="InParanoid" id="A0A194RP32"/>
<feature type="compositionally biased region" description="Low complexity" evidence="11">
    <location>
        <begin position="89"/>
        <end position="101"/>
    </location>
</feature>
<evidence type="ECO:0000256" key="10">
    <source>
        <dbReference type="SAM" id="Coils"/>
    </source>
</evidence>
<feature type="compositionally biased region" description="Basic and acidic residues" evidence="11">
    <location>
        <begin position="586"/>
        <end position="596"/>
    </location>
</feature>
<proteinExistence type="predicted"/>
<dbReference type="PROSITE" id="PS50157">
    <property type="entry name" value="ZINC_FINGER_C2H2_2"/>
    <property type="match status" value="1"/>
</dbReference>
<dbReference type="InterPro" id="IPR006612">
    <property type="entry name" value="THAP_Znf"/>
</dbReference>
<keyword evidence="6 9" id="KW-0238">DNA-binding</keyword>
<organism evidence="15 16">
    <name type="scientific">Papilio machaon</name>
    <name type="common">Old World swallowtail butterfly</name>
    <dbReference type="NCBI Taxonomy" id="76193"/>
    <lineage>
        <taxon>Eukaryota</taxon>
        <taxon>Metazoa</taxon>
        <taxon>Ecdysozoa</taxon>
        <taxon>Arthropoda</taxon>
        <taxon>Hexapoda</taxon>
        <taxon>Insecta</taxon>
        <taxon>Pterygota</taxon>
        <taxon>Neoptera</taxon>
        <taxon>Endopterygota</taxon>
        <taxon>Lepidoptera</taxon>
        <taxon>Glossata</taxon>
        <taxon>Ditrysia</taxon>
        <taxon>Papilionoidea</taxon>
        <taxon>Papilionidae</taxon>
        <taxon>Papilioninae</taxon>
        <taxon>Papilio</taxon>
    </lineage>
</organism>
<dbReference type="SMART" id="SM00692">
    <property type="entry name" value="DM3"/>
    <property type="match status" value="1"/>
</dbReference>
<dbReference type="PROSITE" id="PS01359">
    <property type="entry name" value="ZF_PHD_1"/>
    <property type="match status" value="1"/>
</dbReference>
<feature type="coiled-coil region" evidence="10">
    <location>
        <begin position="117"/>
        <end position="168"/>
    </location>
</feature>
<feature type="region of interest" description="Disordered" evidence="11">
    <location>
        <begin position="586"/>
        <end position="605"/>
    </location>
</feature>
<feature type="domain" description="C2H2-type" evidence="12">
    <location>
        <begin position="921"/>
        <end position="951"/>
    </location>
</feature>
<dbReference type="Pfam" id="PF05485">
    <property type="entry name" value="THAP"/>
    <property type="match status" value="1"/>
</dbReference>
<evidence type="ECO:0000256" key="5">
    <source>
        <dbReference type="ARBA" id="ARBA00022833"/>
    </source>
</evidence>
<keyword evidence="7" id="KW-0539">Nucleus</keyword>
<dbReference type="KEGG" id="pmac:106707868"/>
<dbReference type="InterPro" id="IPR038441">
    <property type="entry name" value="THAP_Znf_sf"/>
</dbReference>
<dbReference type="SUPFAM" id="SSF54171">
    <property type="entry name" value="DNA-binding domain"/>
    <property type="match status" value="1"/>
</dbReference>
<name>A0A194RP32_PAPMA</name>
<keyword evidence="2" id="KW-0479">Metal-binding</keyword>
<feature type="compositionally biased region" description="Basic and acidic residues" evidence="11">
    <location>
        <begin position="1098"/>
        <end position="1110"/>
    </location>
</feature>
<dbReference type="SMART" id="SM00249">
    <property type="entry name" value="PHD"/>
    <property type="match status" value="1"/>
</dbReference>
<dbReference type="SUPFAM" id="SSF57903">
    <property type="entry name" value="FYVE/PHD zinc finger"/>
    <property type="match status" value="1"/>
</dbReference>
<feature type="coiled-coil region" evidence="10">
    <location>
        <begin position="649"/>
        <end position="690"/>
    </location>
</feature>
<evidence type="ECO:0000259" key="14">
    <source>
        <dbReference type="PROSITE" id="PS50982"/>
    </source>
</evidence>
<feature type="region of interest" description="Disordered" evidence="11">
    <location>
        <begin position="625"/>
        <end position="645"/>
    </location>
</feature>
<evidence type="ECO:0000256" key="6">
    <source>
        <dbReference type="ARBA" id="ARBA00023125"/>
    </source>
</evidence>
<dbReference type="SUPFAM" id="SSF57716">
    <property type="entry name" value="Glucocorticoid receptor-like (DNA-binding domain)"/>
    <property type="match status" value="1"/>
</dbReference>
<protein>
    <submittedName>
        <fullName evidence="15">PHD finger protein 20-like protein 1</fullName>
    </submittedName>
</protein>
<dbReference type="PANTHER" id="PTHR15856">
    <property type="entry name" value="PHD FINGER PROTEIN 20-RELATED"/>
    <property type="match status" value="1"/>
</dbReference>
<evidence type="ECO:0000256" key="11">
    <source>
        <dbReference type="SAM" id="MobiDB-lite"/>
    </source>
</evidence>
<dbReference type="Gene3D" id="6.20.210.20">
    <property type="entry name" value="THAP domain"/>
    <property type="match status" value="1"/>
</dbReference>
<dbReference type="SUPFAM" id="SSF63748">
    <property type="entry name" value="Tudor/PWWP/MBT"/>
    <property type="match status" value="1"/>
</dbReference>
<feature type="region of interest" description="Disordered" evidence="11">
    <location>
        <begin position="87"/>
        <end position="113"/>
    </location>
</feature>
<dbReference type="GO" id="GO:0044545">
    <property type="term" value="C:NSL complex"/>
    <property type="evidence" value="ECO:0007669"/>
    <property type="project" value="TreeGrafter"/>
</dbReference>
<feature type="region of interest" description="Disordered" evidence="11">
    <location>
        <begin position="407"/>
        <end position="457"/>
    </location>
</feature>
<keyword evidence="16" id="KW-1185">Reference proteome</keyword>
<dbReference type="InterPro" id="IPR019786">
    <property type="entry name" value="Zinc_finger_PHD-type_CS"/>
</dbReference>
<dbReference type="InterPro" id="IPR001965">
    <property type="entry name" value="Znf_PHD"/>
</dbReference>
<gene>
    <name evidence="15" type="ORF">RR48_06587</name>
</gene>
<keyword evidence="5" id="KW-0862">Zinc</keyword>
<dbReference type="Gene3D" id="3.30.40.10">
    <property type="entry name" value="Zinc/RING finger domain, C3HC4 (zinc finger)"/>
    <property type="match status" value="1"/>
</dbReference>
<dbReference type="GO" id="GO:0006357">
    <property type="term" value="P:regulation of transcription by RNA polymerase II"/>
    <property type="evidence" value="ECO:0007669"/>
    <property type="project" value="TreeGrafter"/>
</dbReference>
<dbReference type="EMBL" id="KQ460106">
    <property type="protein sequence ID" value="KPJ17781.1"/>
    <property type="molecule type" value="Genomic_DNA"/>
</dbReference>
<dbReference type="InterPro" id="IPR043449">
    <property type="entry name" value="PHF20-like"/>
</dbReference>
<accession>A0A194RP32</accession>
<evidence type="ECO:0000259" key="12">
    <source>
        <dbReference type="PROSITE" id="PS50157"/>
    </source>
</evidence>
<evidence type="ECO:0000259" key="13">
    <source>
        <dbReference type="PROSITE" id="PS50950"/>
    </source>
</evidence>
<evidence type="ECO:0000256" key="7">
    <source>
        <dbReference type="ARBA" id="ARBA00023242"/>
    </source>
</evidence>
<sequence>MAVKKCCIENCPSCSTRKEDIGVTYHKYPKDERLCDTWITITRNKQFDIATTSYVCSRHFRKRDFQIYKDCKYVLKSDAIPSIFPWDKTTSNMNSNETTSEADNAESASSRQNDFEMENLDAIKKFIEDQAKEIEVQKCDEIAAATDKKKDIEDRERLKDELTESEMQEEPLTVATSVMDLILSQSEARMLIKKEDKGFDKQCVGPEDKGNVTLSVGSKVEAKDFEEFWHQAEIIEVDYDEMEVLVHYENDSKKHDEWISVSSPRLRPVNNTPTTTPTISSSETTNVEVPIIKEEVKEEKAKLKYVVGERCLARWRDNRRFIATVNKDLGNGSYEIVFDDGFHWKCTTSRMFKLKDTDRIDPLNVDTSSSSSTSPSPISFGPGPSTANTGSLQTPVFHTHLFDPTRDYLGSKSERREKKRKLNIKEIFNIGQKKRKKQKSPKEPNSKAPRVIKQEKPEPVRKKIKLENDVGMKNDIPDALASIIGTVAKPEVDIKHKTEVESPKVELDNKEDDSINIPQNVENVQHTNISDVKEGIEVAETRNSLDPVLEEETKLENFEVGDDKTHEEVIDRIKEAIIKLEDGMNKTEKVDSPKEEIPEEEDEDEIKDEIEAIPVELTEEKLPLPEQSAMTDNESKGQTKKSVSHLKRNKKLRLLQAKAKKKMEKVECELAEMKRQVEEMRKQIVRKQEMPESFLLPGEWCCRWVNGQPVGSVSEIESEIKVDPNSKPPLPRRSVQVEDKRLPAGWTKHMVRRSFGNSAGKWDVVLVSPENRRFHTKTDMRMYIEKEATVDLRPYEHALLDFGIHLKLARRMGWVIHTGTEEPVTPLPAGMISSTSPLVKRKKLSLNRVKGIVKSKEKKRKWNGDTKIRRMHKHANAGLPGTSNDIFDSTSNVETPNENATLEDGYVFVGSLKVQVIENLLRCPADGCFKNFRNNTLLKMHIKHYHRELRKLLGSTPKVLDLAYARTRPTKLQMTKLKKKRENKVIKVKIPKPMKRTEDKIDINELNAELQVDIPISSPPDLGTLPKEQDSPKLRNALANKPVKRPKVLLPVRRLDSDTNENFGELGLEARGSTPVSIPEVFDFERGISTHTVTKPIPDLKKKDKKRREFATFPNNQSEDDDWFSMNSDVETRSSFPGSGTPDSKTMENKTSVNAAPSSESNEDQKETMYTYTETGERVKIVQMKREEIINCHCGYREEDGLMVQCELCLCWQHALCHNIQRESEVPEKYTCSICLNPKRGRRSKRFVHDQDRMYEGVLAGGAKPAEPLRRAHELAGNLLRVQDALHALRVKYYVATKKDHPKLYLWAKDWENTELTMTQEKLNSDYSDLNIMIHNIGKENLPLKTDDVRDIAMDVTSEEGERFTQRDIPLGPQTLLSGLLSSPGGTSLELPISTSELERLAKCVQEQGPAVRVPQPEAAIENSACRERLLRHIQRCQALLDSRLDSIEAQVAELESQDPLFEDDETAEFFPRTKQTIQMLLRDLDTMEELGVIT</sequence>
<dbReference type="PROSITE" id="PS50982">
    <property type="entry name" value="MBD"/>
    <property type="match status" value="1"/>
</dbReference>
<dbReference type="CDD" id="cd20104">
    <property type="entry name" value="MBT_PHF20L1-like"/>
    <property type="match status" value="1"/>
</dbReference>
<dbReference type="Gene3D" id="2.30.30.140">
    <property type="match status" value="2"/>
</dbReference>
<feature type="region of interest" description="Disordered" evidence="11">
    <location>
        <begin position="360"/>
        <end position="392"/>
    </location>
</feature>
<evidence type="ECO:0000256" key="3">
    <source>
        <dbReference type="ARBA" id="ARBA00022737"/>
    </source>
</evidence>
<dbReference type="Pfam" id="PF20826">
    <property type="entry name" value="PHD_5"/>
    <property type="match status" value="1"/>
</dbReference>
<keyword evidence="4 8" id="KW-0863">Zinc-finger</keyword>
<dbReference type="SMART" id="SM00391">
    <property type="entry name" value="MBD"/>
    <property type="match status" value="1"/>
</dbReference>
<evidence type="ECO:0000256" key="8">
    <source>
        <dbReference type="PROSITE-ProRule" id="PRU00042"/>
    </source>
</evidence>
<evidence type="ECO:0000256" key="9">
    <source>
        <dbReference type="PROSITE-ProRule" id="PRU00309"/>
    </source>
</evidence>
<evidence type="ECO:0000313" key="15">
    <source>
        <dbReference type="EMBL" id="KPJ17781.1"/>
    </source>
</evidence>
<dbReference type="PROSITE" id="PS00028">
    <property type="entry name" value="ZINC_FINGER_C2H2_1"/>
    <property type="match status" value="1"/>
</dbReference>
<dbReference type="GO" id="GO:0005634">
    <property type="term" value="C:nucleus"/>
    <property type="evidence" value="ECO:0007669"/>
    <property type="project" value="UniProtKB-SubCell"/>
</dbReference>
<dbReference type="GO" id="GO:0003677">
    <property type="term" value="F:DNA binding"/>
    <property type="evidence" value="ECO:0007669"/>
    <property type="project" value="UniProtKB-UniRule"/>
</dbReference>
<feature type="compositionally biased region" description="Low complexity" evidence="11">
    <location>
        <begin position="367"/>
        <end position="386"/>
    </location>
</feature>
<dbReference type="Gene3D" id="3.30.890.10">
    <property type="entry name" value="Methyl-cpg-binding Protein 2, Chain A"/>
    <property type="match status" value="1"/>
</dbReference>
<dbReference type="InterPro" id="IPR016177">
    <property type="entry name" value="DNA-bd_dom_sf"/>
</dbReference>
<evidence type="ECO:0000256" key="1">
    <source>
        <dbReference type="ARBA" id="ARBA00004123"/>
    </source>
</evidence>
<dbReference type="InterPro" id="IPR001739">
    <property type="entry name" value="Methyl_CpG_DNA-bd"/>
</dbReference>
<dbReference type="FunCoup" id="A0A194RP32">
    <property type="interactions" value="1333"/>
</dbReference>
<dbReference type="SUPFAM" id="SSF54160">
    <property type="entry name" value="Chromo domain-like"/>
    <property type="match status" value="1"/>
</dbReference>
<dbReference type="PROSITE" id="PS50950">
    <property type="entry name" value="ZF_THAP"/>
    <property type="match status" value="1"/>
</dbReference>
<dbReference type="InterPro" id="IPR013083">
    <property type="entry name" value="Znf_RING/FYVE/PHD"/>
</dbReference>
<dbReference type="PANTHER" id="PTHR15856:SF51">
    <property type="entry name" value="MBD-R2"/>
    <property type="match status" value="1"/>
</dbReference>
<evidence type="ECO:0000256" key="4">
    <source>
        <dbReference type="ARBA" id="ARBA00022771"/>
    </source>
</evidence>